<dbReference type="EMBL" id="CM023486">
    <property type="protein sequence ID" value="KAH6929393.1"/>
    <property type="molecule type" value="Genomic_DNA"/>
</dbReference>
<name>A0ACB7S3P8_HYAAI</name>
<evidence type="ECO:0000313" key="2">
    <source>
        <dbReference type="Proteomes" id="UP000821845"/>
    </source>
</evidence>
<gene>
    <name evidence="1" type="ORF">HPB50_026909</name>
</gene>
<accession>A0ACB7S3P8</accession>
<comment type="caution">
    <text evidence="1">The sequence shown here is derived from an EMBL/GenBank/DDBJ whole genome shotgun (WGS) entry which is preliminary data.</text>
</comment>
<keyword evidence="2" id="KW-1185">Reference proteome</keyword>
<dbReference type="Proteomes" id="UP000821845">
    <property type="component" value="Chromosome 6"/>
</dbReference>
<sequence length="788" mass="87951">MPKDARSPPRPHHRKKHRKRDQKYPESDNDANAPGLEEAAKEKSPPPQASKKPDTTKKPDLSVPGQSLPSSPVRINQLPELIFENENEFGRRLPKLSWHINTPRTRRKICEPEHIDVSTAITRIVEEAQASRQGERQGDCLHTKRLQRPRTIRRRREKRLESEEDVELPGIKGMPVSFLVFLLIVAFVVVGFIISALVMLFRAAVSPKKPEAFNCSTASCLAYGRFLLEGVLDDVHPCDDFYKHVCGRWDAKRAGSFLDYARNSFYRAVVRAARSVKVPRVGQTPAHKAAQFFQSCDDVLDRDQTAEARAALNRGGISWPREASEPDVLSATLYASLDLFLPAVLHVTIAVDGAGQTALHLRRADTFDTFAEKQAQLLKLGQFDRYFATLRDNFASRDASSASVEDAARWERTITPELRKHYRDPETGTPATMEQLESATRGFARRSWRDALGKHLANASSGDSVVVRIFGKAFVETFFKLMRSFGERVMHRYVSWYVVQDIAKYANLELAVNHYGSEELARSGHSIHCARMTERLAGISFAIPQLGKSLPTDAAQAIASMAQILALVTEQHLSAWQNVTLRSRAPEVSDVSIRNEEINGDNSTAGLLVFRSSSDVALQNTTDMSKTFLPNWILANRARRKSAAGDSSLDVQINFNMPALVSSMFYGNTVSLRPWYVLPPVFTPGLPPGFLYGGLGGQLVSALLSLGTIHRESKSSIEQGDDMLTSNQENQRFYSAAPLFSVGVLISALNNALMGNASRNDDYKQLFAQRCYMRADYDATRQVQDDPQ</sequence>
<organism evidence="1 2">
    <name type="scientific">Hyalomma asiaticum</name>
    <name type="common">Tick</name>
    <dbReference type="NCBI Taxonomy" id="266040"/>
    <lineage>
        <taxon>Eukaryota</taxon>
        <taxon>Metazoa</taxon>
        <taxon>Ecdysozoa</taxon>
        <taxon>Arthropoda</taxon>
        <taxon>Chelicerata</taxon>
        <taxon>Arachnida</taxon>
        <taxon>Acari</taxon>
        <taxon>Parasitiformes</taxon>
        <taxon>Ixodida</taxon>
        <taxon>Ixodoidea</taxon>
        <taxon>Ixodidae</taxon>
        <taxon>Hyalomminae</taxon>
        <taxon>Hyalomma</taxon>
    </lineage>
</organism>
<reference evidence="1" key="1">
    <citation type="submission" date="2020-05" db="EMBL/GenBank/DDBJ databases">
        <title>Large-scale comparative analyses of tick genomes elucidate their genetic diversity and vector capacities.</title>
        <authorList>
            <person name="Jia N."/>
            <person name="Wang J."/>
            <person name="Shi W."/>
            <person name="Du L."/>
            <person name="Sun Y."/>
            <person name="Zhan W."/>
            <person name="Jiang J."/>
            <person name="Wang Q."/>
            <person name="Zhang B."/>
            <person name="Ji P."/>
            <person name="Sakyi L.B."/>
            <person name="Cui X."/>
            <person name="Yuan T."/>
            <person name="Jiang B."/>
            <person name="Yang W."/>
            <person name="Lam T.T.-Y."/>
            <person name="Chang Q."/>
            <person name="Ding S."/>
            <person name="Wang X."/>
            <person name="Zhu J."/>
            <person name="Ruan X."/>
            <person name="Zhao L."/>
            <person name="Wei J."/>
            <person name="Que T."/>
            <person name="Du C."/>
            <person name="Cheng J."/>
            <person name="Dai P."/>
            <person name="Han X."/>
            <person name="Huang E."/>
            <person name="Gao Y."/>
            <person name="Liu J."/>
            <person name="Shao H."/>
            <person name="Ye R."/>
            <person name="Li L."/>
            <person name="Wei W."/>
            <person name="Wang X."/>
            <person name="Wang C."/>
            <person name="Yang T."/>
            <person name="Huo Q."/>
            <person name="Li W."/>
            <person name="Guo W."/>
            <person name="Chen H."/>
            <person name="Zhou L."/>
            <person name="Ni X."/>
            <person name="Tian J."/>
            <person name="Zhou Y."/>
            <person name="Sheng Y."/>
            <person name="Liu T."/>
            <person name="Pan Y."/>
            <person name="Xia L."/>
            <person name="Li J."/>
            <person name="Zhao F."/>
            <person name="Cao W."/>
        </authorList>
    </citation>
    <scope>NUCLEOTIDE SEQUENCE</scope>
    <source>
        <strain evidence="1">Hyas-2018</strain>
    </source>
</reference>
<evidence type="ECO:0000313" key="1">
    <source>
        <dbReference type="EMBL" id="KAH6929393.1"/>
    </source>
</evidence>
<proteinExistence type="predicted"/>
<protein>
    <submittedName>
        <fullName evidence="1">Uncharacterized protein</fullName>
    </submittedName>
</protein>